<proteinExistence type="predicted"/>
<sequence length="61" mass="6602">MYVLRDDSGGVDAVRTRHPDPGGRTGVGSWPGETTASYARSLWTVGRPPSLITPASRMMDR</sequence>
<accession>A0AA44UU28</accession>
<dbReference type="Proteomes" id="UP000232453">
    <property type="component" value="Unassembled WGS sequence"/>
</dbReference>
<gene>
    <name evidence="2" type="ORF">ATL51_5011</name>
</gene>
<dbReference type="RefSeq" id="WP_157818507.1">
    <property type="nucleotide sequence ID" value="NZ_JBHVGS010000018.1"/>
</dbReference>
<name>A0AA44UU28_PSEA5</name>
<dbReference type="AlphaFoldDB" id="A0AA44UU28"/>
<protein>
    <submittedName>
        <fullName evidence="2">Uncharacterized protein</fullName>
    </submittedName>
</protein>
<reference evidence="2 3" key="1">
    <citation type="submission" date="2017-11" db="EMBL/GenBank/DDBJ databases">
        <title>Sequencing the genomes of 1000 actinobacteria strains.</title>
        <authorList>
            <person name="Klenk H.-P."/>
        </authorList>
    </citation>
    <scope>NUCLEOTIDE SEQUENCE [LARGE SCALE GENOMIC DNA]</scope>
    <source>
        <strain evidence="2 3">DSM 44104</strain>
    </source>
</reference>
<organism evidence="2 3">
    <name type="scientific">Pseudonocardia alni</name>
    <name type="common">Amycolata alni</name>
    <dbReference type="NCBI Taxonomy" id="33907"/>
    <lineage>
        <taxon>Bacteria</taxon>
        <taxon>Bacillati</taxon>
        <taxon>Actinomycetota</taxon>
        <taxon>Actinomycetes</taxon>
        <taxon>Pseudonocardiales</taxon>
        <taxon>Pseudonocardiaceae</taxon>
        <taxon>Pseudonocardia</taxon>
    </lineage>
</organism>
<comment type="caution">
    <text evidence="2">The sequence shown here is derived from an EMBL/GenBank/DDBJ whole genome shotgun (WGS) entry which is preliminary data.</text>
</comment>
<evidence type="ECO:0000313" key="2">
    <source>
        <dbReference type="EMBL" id="PKB33258.1"/>
    </source>
</evidence>
<feature type="region of interest" description="Disordered" evidence="1">
    <location>
        <begin position="1"/>
        <end position="32"/>
    </location>
</feature>
<feature type="compositionally biased region" description="Basic and acidic residues" evidence="1">
    <location>
        <begin position="1"/>
        <end position="21"/>
    </location>
</feature>
<evidence type="ECO:0000256" key="1">
    <source>
        <dbReference type="SAM" id="MobiDB-lite"/>
    </source>
</evidence>
<dbReference type="EMBL" id="PHUJ01000003">
    <property type="protein sequence ID" value="PKB33258.1"/>
    <property type="molecule type" value="Genomic_DNA"/>
</dbReference>
<evidence type="ECO:0000313" key="3">
    <source>
        <dbReference type="Proteomes" id="UP000232453"/>
    </source>
</evidence>